<proteinExistence type="predicted"/>
<evidence type="ECO:0000313" key="2">
    <source>
        <dbReference type="EMBL" id="ANX10837.1"/>
    </source>
</evidence>
<organism evidence="2 3">
    <name type="scientific">Fictibacillus arsenicus</name>
    <dbReference type="NCBI Taxonomy" id="255247"/>
    <lineage>
        <taxon>Bacteria</taxon>
        <taxon>Bacillati</taxon>
        <taxon>Bacillota</taxon>
        <taxon>Bacilli</taxon>
        <taxon>Bacillales</taxon>
        <taxon>Fictibacillaceae</taxon>
        <taxon>Fictibacillus</taxon>
    </lineage>
</organism>
<dbReference type="Proteomes" id="UP000077412">
    <property type="component" value="Chromosome"/>
</dbReference>
<dbReference type="STRING" id="255247.ABE41_002250"/>
<dbReference type="EMBL" id="CP016761">
    <property type="protein sequence ID" value="ANX10837.1"/>
    <property type="molecule type" value="Genomic_DNA"/>
</dbReference>
<accession>A0A1B1Z086</accession>
<dbReference type="KEGG" id="far:ABE41_002250"/>
<dbReference type="RefSeq" id="WP_066286105.1">
    <property type="nucleotide sequence ID" value="NZ_CP016761.1"/>
</dbReference>
<sequence>MSNKDKAYEGKDELYLDIDRMINEGMAGGTVADTEDLRQIGYDTDITSQEEPPTIASEREEKDK</sequence>
<name>A0A1B1Z086_9BACL</name>
<evidence type="ECO:0000313" key="3">
    <source>
        <dbReference type="Proteomes" id="UP000077412"/>
    </source>
</evidence>
<evidence type="ECO:0000256" key="1">
    <source>
        <dbReference type="SAM" id="MobiDB-lite"/>
    </source>
</evidence>
<reference evidence="2 3" key="1">
    <citation type="submission" date="2016-08" db="EMBL/GenBank/DDBJ databases">
        <title>Complete genome sequence of Fictibacillus arsenicus G25-54, a strain with toxicity to nematodes and a potential arsenic-resistance activity.</title>
        <authorList>
            <person name="Zheng Z."/>
        </authorList>
    </citation>
    <scope>NUCLEOTIDE SEQUENCE [LARGE SCALE GENOMIC DNA]</scope>
    <source>
        <strain evidence="2 3">G25-54</strain>
    </source>
</reference>
<dbReference type="AlphaFoldDB" id="A0A1B1Z086"/>
<feature type="region of interest" description="Disordered" evidence="1">
    <location>
        <begin position="42"/>
        <end position="64"/>
    </location>
</feature>
<protein>
    <recommendedName>
        <fullName evidence="4">DUF4025 domain-containing protein</fullName>
    </recommendedName>
</protein>
<evidence type="ECO:0008006" key="4">
    <source>
        <dbReference type="Google" id="ProtNLM"/>
    </source>
</evidence>
<keyword evidence="3" id="KW-1185">Reference proteome</keyword>
<gene>
    <name evidence="2" type="ORF">ABE41_002250</name>
</gene>